<evidence type="ECO:0000256" key="4">
    <source>
        <dbReference type="ARBA" id="ARBA00023136"/>
    </source>
</evidence>
<evidence type="ECO:0000256" key="1">
    <source>
        <dbReference type="ARBA" id="ARBA00004141"/>
    </source>
</evidence>
<dbReference type="InterPro" id="IPR049453">
    <property type="entry name" value="Memb_transporter_dom"/>
</dbReference>
<reference evidence="7 8" key="1">
    <citation type="submission" date="2018-09" db="EMBL/GenBank/DDBJ databases">
        <title>Altererythrobacter spongiae sp. nov., isolated from a marine sponge.</title>
        <authorList>
            <person name="Zhuang L."/>
            <person name="Luo L."/>
        </authorList>
    </citation>
    <scope>NUCLEOTIDE SEQUENCE [LARGE SCALE GENOMIC DNA]</scope>
    <source>
        <strain evidence="7 8">HN-Y73</strain>
    </source>
</reference>
<dbReference type="GO" id="GO:0016020">
    <property type="term" value="C:membrane"/>
    <property type="evidence" value="ECO:0007669"/>
    <property type="project" value="UniProtKB-SubCell"/>
</dbReference>
<dbReference type="Pfam" id="PF13515">
    <property type="entry name" value="FUSC_2"/>
    <property type="match status" value="1"/>
</dbReference>
<keyword evidence="3 5" id="KW-1133">Transmembrane helix</keyword>
<evidence type="ECO:0000256" key="2">
    <source>
        <dbReference type="ARBA" id="ARBA00022692"/>
    </source>
</evidence>
<evidence type="ECO:0000256" key="5">
    <source>
        <dbReference type="SAM" id="Phobius"/>
    </source>
</evidence>
<organism evidence="7 8">
    <name type="scientific">Altericroceibacterium spongiae</name>
    <dbReference type="NCBI Taxonomy" id="2320269"/>
    <lineage>
        <taxon>Bacteria</taxon>
        <taxon>Pseudomonadati</taxon>
        <taxon>Pseudomonadota</taxon>
        <taxon>Alphaproteobacteria</taxon>
        <taxon>Sphingomonadales</taxon>
        <taxon>Erythrobacteraceae</taxon>
        <taxon>Altericroceibacterium</taxon>
    </lineage>
</organism>
<keyword evidence="2 5" id="KW-0812">Transmembrane</keyword>
<feature type="transmembrane region" description="Helical" evidence="5">
    <location>
        <begin position="122"/>
        <end position="140"/>
    </location>
</feature>
<feature type="domain" description="Integral membrane bound transporter" evidence="6">
    <location>
        <begin position="208"/>
        <end position="332"/>
    </location>
</feature>
<dbReference type="AlphaFoldDB" id="A0A420ECB4"/>
<feature type="transmembrane region" description="Helical" evidence="5">
    <location>
        <begin position="287"/>
        <end position="308"/>
    </location>
</feature>
<name>A0A420ECB4_9SPHN</name>
<feature type="transmembrane region" description="Helical" evidence="5">
    <location>
        <begin position="250"/>
        <end position="275"/>
    </location>
</feature>
<keyword evidence="4 5" id="KW-0472">Membrane</keyword>
<dbReference type="RefSeq" id="WP_120325737.1">
    <property type="nucleotide sequence ID" value="NZ_RAPF01000010.1"/>
</dbReference>
<comment type="caution">
    <text evidence="7">The sequence shown here is derived from an EMBL/GenBank/DDBJ whole genome shotgun (WGS) entry which is preliminary data.</text>
</comment>
<keyword evidence="8" id="KW-1185">Reference proteome</keyword>
<dbReference type="Proteomes" id="UP000284395">
    <property type="component" value="Unassembled WGS sequence"/>
</dbReference>
<accession>A0A420ECB4</accession>
<evidence type="ECO:0000256" key="3">
    <source>
        <dbReference type="ARBA" id="ARBA00022989"/>
    </source>
</evidence>
<feature type="transmembrane region" description="Helical" evidence="5">
    <location>
        <begin position="193"/>
        <end position="213"/>
    </location>
</feature>
<gene>
    <name evidence="7" type="ORF">D6851_15090</name>
</gene>
<dbReference type="OrthoDB" id="581879at2"/>
<proteinExistence type="predicted"/>
<comment type="subcellular location">
    <subcellularLocation>
        <location evidence="1">Membrane</location>
        <topology evidence="1">Multi-pass membrane protein</topology>
    </subcellularLocation>
</comment>
<protein>
    <submittedName>
        <fullName evidence="7">FUSC family protein</fullName>
    </submittedName>
</protein>
<feature type="transmembrane region" description="Helical" evidence="5">
    <location>
        <begin position="152"/>
        <end position="173"/>
    </location>
</feature>
<sequence length="350" mass="38686">MNRTVILERLMHECRELLIFNPSDRPWQMPVSAAIASGVPIAFGAWLERLDLGVVGALGALTFLYLPRFDLRRRMLSVAGCAAMLTFCYTLGLVCHLVPNFTLPVITLVAIVTTALCRHFQLIPPGSLFFMMATAIGAYAPHDLAQTPLKVAVFAGSAVFACLIAWLYSLYVLQVKRIIPATPFLKTEQRITWFIPLLTGLFVALSLQIAELFGLGRAYWVPVSCLAVMQGINLRKVWNRQIQRSAGTLIGIGATWMMAPFASNPWAIVFAIAALNFCIETAVVRHYGFAVIFITPLTILLADAPNLHDSHITTLMFDRLLDTLIGAVIGFAGAMVMHNDTVKRRLHFLN</sequence>
<evidence type="ECO:0000313" key="7">
    <source>
        <dbReference type="EMBL" id="RKF18293.1"/>
    </source>
</evidence>
<evidence type="ECO:0000313" key="8">
    <source>
        <dbReference type="Proteomes" id="UP000284395"/>
    </source>
</evidence>
<feature type="transmembrane region" description="Helical" evidence="5">
    <location>
        <begin position="76"/>
        <end position="94"/>
    </location>
</feature>
<feature type="transmembrane region" description="Helical" evidence="5">
    <location>
        <begin position="320"/>
        <end position="338"/>
    </location>
</feature>
<dbReference type="EMBL" id="RAPF01000010">
    <property type="protein sequence ID" value="RKF18293.1"/>
    <property type="molecule type" value="Genomic_DNA"/>
</dbReference>
<evidence type="ECO:0000259" key="6">
    <source>
        <dbReference type="Pfam" id="PF13515"/>
    </source>
</evidence>